<evidence type="ECO:0000313" key="9">
    <source>
        <dbReference type="EMBL" id="KAK2079598.1"/>
    </source>
</evidence>
<dbReference type="InterPro" id="IPR006076">
    <property type="entry name" value="FAD-dep_OxRdtase"/>
</dbReference>
<dbReference type="GO" id="GO:0047545">
    <property type="term" value="F:(S)-2-hydroxyglutarate dehydrogenase activity"/>
    <property type="evidence" value="ECO:0007669"/>
    <property type="project" value="UniProtKB-EC"/>
</dbReference>
<comment type="caution">
    <text evidence="9">The sequence shown here is derived from an EMBL/GenBank/DDBJ whole genome shotgun (WGS) entry which is preliminary data.</text>
</comment>
<dbReference type="AlphaFoldDB" id="A0AAD9IJS1"/>
<keyword evidence="4" id="KW-0560">Oxidoreductase</keyword>
<gene>
    <name evidence="9" type="ORF">QBZ16_001993</name>
</gene>
<evidence type="ECO:0000256" key="2">
    <source>
        <dbReference type="ARBA" id="ARBA00022630"/>
    </source>
</evidence>
<keyword evidence="2" id="KW-0285">Flavoprotein</keyword>
<feature type="domain" description="FAD dependent oxidoreductase" evidence="8">
    <location>
        <begin position="44"/>
        <end position="190"/>
    </location>
</feature>
<name>A0AAD9IJS1_PROWI</name>
<dbReference type="Proteomes" id="UP001255856">
    <property type="component" value="Unassembled WGS sequence"/>
</dbReference>
<dbReference type="EMBL" id="JASFZW010000002">
    <property type="protein sequence ID" value="KAK2079598.1"/>
    <property type="molecule type" value="Genomic_DNA"/>
</dbReference>
<dbReference type="EC" id="1.1.99.2" evidence="6"/>
<evidence type="ECO:0000256" key="4">
    <source>
        <dbReference type="ARBA" id="ARBA00023002"/>
    </source>
</evidence>
<evidence type="ECO:0000256" key="7">
    <source>
        <dbReference type="ARBA" id="ARBA00041137"/>
    </source>
</evidence>
<evidence type="ECO:0000256" key="6">
    <source>
        <dbReference type="ARBA" id="ARBA00038878"/>
    </source>
</evidence>
<proteinExistence type="predicted"/>
<sequence>MVCLTLEGTAAAAGRDLIPLDKNDLAGLEPELQGVAGLASGAIPLLRFAKGSYFAMSGASAPFRHLIYPLPARGGLGVHLTLDLAGAARFGPDTEWLSSATEVDHLDYAVDPARRAAFASAIRAYWPGLREETLVPAYSGVRPKLVPEGHPAADFALHGPQQTGCRGVVALYGIESPGLTASLALADLVVAAL</sequence>
<organism evidence="9 10">
    <name type="scientific">Prototheca wickerhamii</name>
    <dbReference type="NCBI Taxonomy" id="3111"/>
    <lineage>
        <taxon>Eukaryota</taxon>
        <taxon>Viridiplantae</taxon>
        <taxon>Chlorophyta</taxon>
        <taxon>core chlorophytes</taxon>
        <taxon>Trebouxiophyceae</taxon>
        <taxon>Chlorellales</taxon>
        <taxon>Chlorellaceae</taxon>
        <taxon>Prototheca</taxon>
    </lineage>
</organism>
<comment type="cofactor">
    <cofactor evidence="1">
        <name>FAD</name>
        <dbReference type="ChEBI" id="CHEBI:57692"/>
    </cofactor>
</comment>
<accession>A0AAD9IJS1</accession>
<evidence type="ECO:0000256" key="3">
    <source>
        <dbReference type="ARBA" id="ARBA00022827"/>
    </source>
</evidence>
<comment type="catalytic activity">
    <reaction evidence="5">
        <text>(S)-2-hydroxyglutarate + A = 2-oxoglutarate + AH2</text>
        <dbReference type="Rhea" id="RHEA:21252"/>
        <dbReference type="ChEBI" id="CHEBI:13193"/>
        <dbReference type="ChEBI" id="CHEBI:16782"/>
        <dbReference type="ChEBI" id="CHEBI:16810"/>
        <dbReference type="ChEBI" id="CHEBI:17499"/>
        <dbReference type="EC" id="1.1.99.2"/>
    </reaction>
</comment>
<protein>
    <recommendedName>
        <fullName evidence="7">L-2-hydroxyglutarate dehydrogenase, mitochondrial</fullName>
        <ecNumber evidence="6">1.1.99.2</ecNumber>
    </recommendedName>
</protein>
<dbReference type="Gene3D" id="3.30.9.10">
    <property type="entry name" value="D-Amino Acid Oxidase, subunit A, domain 2"/>
    <property type="match status" value="1"/>
</dbReference>
<dbReference type="PANTHER" id="PTHR43104:SF4">
    <property type="entry name" value="L-2-HYDROXYGLUTARATE DEHYDROGENASE, MITOCHONDRIAL"/>
    <property type="match status" value="1"/>
</dbReference>
<keyword evidence="3" id="KW-0274">FAD</keyword>
<evidence type="ECO:0000256" key="1">
    <source>
        <dbReference type="ARBA" id="ARBA00001974"/>
    </source>
</evidence>
<evidence type="ECO:0000313" key="10">
    <source>
        <dbReference type="Proteomes" id="UP001255856"/>
    </source>
</evidence>
<reference evidence="9" key="1">
    <citation type="submission" date="2021-01" db="EMBL/GenBank/DDBJ databases">
        <authorList>
            <person name="Eckstrom K.M.E."/>
        </authorList>
    </citation>
    <scope>NUCLEOTIDE SEQUENCE</scope>
    <source>
        <strain evidence="9">UVCC 0001</strain>
    </source>
</reference>
<evidence type="ECO:0000256" key="5">
    <source>
        <dbReference type="ARBA" id="ARBA00036066"/>
    </source>
</evidence>
<dbReference type="PANTHER" id="PTHR43104">
    <property type="entry name" value="L-2-HYDROXYGLUTARATE DEHYDROGENASE, MITOCHONDRIAL"/>
    <property type="match status" value="1"/>
</dbReference>
<dbReference type="Pfam" id="PF01266">
    <property type="entry name" value="DAO"/>
    <property type="match status" value="1"/>
</dbReference>
<keyword evidence="10" id="KW-1185">Reference proteome</keyword>
<evidence type="ECO:0000259" key="8">
    <source>
        <dbReference type="Pfam" id="PF01266"/>
    </source>
</evidence>